<dbReference type="Proteomes" id="UP000247409">
    <property type="component" value="Unassembled WGS sequence"/>
</dbReference>
<organism evidence="1 2">
    <name type="scientific">Gracilariopsis chorda</name>
    <dbReference type="NCBI Taxonomy" id="448386"/>
    <lineage>
        <taxon>Eukaryota</taxon>
        <taxon>Rhodophyta</taxon>
        <taxon>Florideophyceae</taxon>
        <taxon>Rhodymeniophycidae</taxon>
        <taxon>Gracilariales</taxon>
        <taxon>Gracilariaceae</taxon>
        <taxon>Gracilariopsis</taxon>
    </lineage>
</organism>
<reference evidence="1 2" key="1">
    <citation type="journal article" date="2018" name="Mol. Biol. Evol.">
        <title>Analysis of the draft genome of the red seaweed Gracilariopsis chorda provides insights into genome size evolution in Rhodophyta.</title>
        <authorList>
            <person name="Lee J."/>
            <person name="Yang E.C."/>
            <person name="Graf L."/>
            <person name="Yang J.H."/>
            <person name="Qiu H."/>
            <person name="Zel Zion U."/>
            <person name="Chan C.X."/>
            <person name="Stephens T.G."/>
            <person name="Weber A.P.M."/>
            <person name="Boo G.H."/>
            <person name="Boo S.M."/>
            <person name="Kim K.M."/>
            <person name="Shin Y."/>
            <person name="Jung M."/>
            <person name="Lee S.J."/>
            <person name="Yim H.S."/>
            <person name="Lee J.H."/>
            <person name="Bhattacharya D."/>
            <person name="Yoon H.S."/>
        </authorList>
    </citation>
    <scope>NUCLEOTIDE SEQUENCE [LARGE SCALE GENOMIC DNA]</scope>
    <source>
        <strain evidence="1 2">SKKU-2015</strain>
        <tissue evidence="1">Whole body</tissue>
    </source>
</reference>
<comment type="caution">
    <text evidence="1">The sequence shown here is derived from an EMBL/GenBank/DDBJ whole genome shotgun (WGS) entry which is preliminary data.</text>
</comment>
<keyword evidence="2" id="KW-1185">Reference proteome</keyword>
<accession>A0A2V3J6N3</accession>
<dbReference type="Pfam" id="PF13759">
    <property type="entry name" value="2OG-FeII_Oxy_5"/>
    <property type="match status" value="1"/>
</dbReference>
<gene>
    <name evidence="1" type="ORF">BWQ96_00219</name>
</gene>
<protein>
    <recommendedName>
        <fullName evidence="3">Fe2OG dioxygenase domain-containing protein</fullName>
    </recommendedName>
</protein>
<name>A0A2V3J6N3_9FLOR</name>
<dbReference type="InterPro" id="IPR012668">
    <property type="entry name" value="CHP02466"/>
</dbReference>
<dbReference type="EMBL" id="NBIV01000001">
    <property type="protein sequence ID" value="PXF50059.1"/>
    <property type="molecule type" value="Genomic_DNA"/>
</dbReference>
<dbReference type="AlphaFoldDB" id="A0A2V3J6N3"/>
<evidence type="ECO:0008006" key="3">
    <source>
        <dbReference type="Google" id="ProtNLM"/>
    </source>
</evidence>
<evidence type="ECO:0000313" key="2">
    <source>
        <dbReference type="Proteomes" id="UP000247409"/>
    </source>
</evidence>
<proteinExistence type="predicted"/>
<evidence type="ECO:0000313" key="1">
    <source>
        <dbReference type="EMBL" id="PXF50059.1"/>
    </source>
</evidence>
<dbReference type="Gene3D" id="2.60.120.620">
    <property type="entry name" value="q2cbj1_9rhob like domain"/>
    <property type="match status" value="1"/>
</dbReference>
<sequence length="283" mass="31338">MAVIASYKAGERNLQLSVRKTVDRQAATSMVIQALWCTPIARTHLRTHPLVKNISAFNERLSAAIIQDHAQFLREETNGEEDLVALNDRFFEFQSGTGEVYDNSDNATQGRLNRLQFRHTREFAIVANAAARMAEAMLRKWGATARRSARKRRLQAWATVHEHGSRHPLHVHDMAIISIVYYVKSGENSGALRLLDARGPRPPFEGSVEVSPVEGEMVAFPGWLAHEVESGSGEGVRVSLVLNVRGSWHGTDELDAANIPLGSWSGDGEACTWLLDWGGDITC</sequence>